<dbReference type="InterPro" id="IPR027268">
    <property type="entry name" value="Peptidase_M4/M1_CTD_sf"/>
</dbReference>
<dbReference type="GO" id="GO:0004222">
    <property type="term" value="F:metalloendopeptidase activity"/>
    <property type="evidence" value="ECO:0007669"/>
    <property type="project" value="UniProtKB-UniRule"/>
</dbReference>
<evidence type="ECO:0000256" key="5">
    <source>
        <dbReference type="ARBA" id="ARBA00022833"/>
    </source>
</evidence>
<organism evidence="11 12">
    <name type="scientific">Stenomitos frigidus ULC18</name>
    <dbReference type="NCBI Taxonomy" id="2107698"/>
    <lineage>
        <taxon>Bacteria</taxon>
        <taxon>Bacillati</taxon>
        <taxon>Cyanobacteriota</taxon>
        <taxon>Cyanophyceae</taxon>
        <taxon>Leptolyngbyales</taxon>
        <taxon>Leptolyngbyaceae</taxon>
        <taxon>Stenomitos</taxon>
    </lineage>
</organism>
<dbReference type="Pfam" id="PF02868">
    <property type="entry name" value="Peptidase_M4_C"/>
    <property type="match status" value="1"/>
</dbReference>
<evidence type="ECO:0000313" key="12">
    <source>
        <dbReference type="Proteomes" id="UP000239576"/>
    </source>
</evidence>
<dbReference type="PANTHER" id="PTHR43579:SF1">
    <property type="entry name" value="NEUTRAL METALLOPROTEINASE"/>
    <property type="match status" value="1"/>
</dbReference>
<sequence length="351" mass="38534">MHLCHHPLCCFVPPYMAESLQDSDDPAVRQIALASLGNEYRTARRLLSAQPMAAVLMSQIAGKERYVFDMRGASDPLPGNLLRQEGDRPVDDEAANEAYDYSGDVYDFYKEVFDRDSLDDAGLPLRSSIHVSDTFGRPMSNAFFNGQQMAYGDGDGNLFIRFTKALDVVGHELTHGVVSFTSDLDYFAESGALNESFADVMGSLINQWKYNQTAEQADWYIGKEVLGPGAGIRGVRTLTGDKAYVNDRNFGTDPQPKHYQDRYTGTRDRGGVHINSGIPNYAFYLAAMAMGGYAWEKAGKIWYVTLKSALSSGATFADAATATLAIAEQLYGNGSDEQNAVRSAWQEVGVI</sequence>
<dbReference type="RefSeq" id="WP_106260270.1">
    <property type="nucleotide sequence ID" value="NZ_CAWNSW010000069.1"/>
</dbReference>
<dbReference type="CDD" id="cd09597">
    <property type="entry name" value="M4_TLP"/>
    <property type="match status" value="1"/>
</dbReference>
<dbReference type="Gene3D" id="3.10.170.10">
    <property type="match status" value="1"/>
</dbReference>
<comment type="cofactor">
    <cofactor evidence="8">
        <name>Zn(2+)</name>
        <dbReference type="ChEBI" id="CHEBI:29105"/>
    </cofactor>
</comment>
<evidence type="ECO:0000256" key="4">
    <source>
        <dbReference type="ARBA" id="ARBA00022801"/>
    </source>
</evidence>
<dbReference type="InterPro" id="IPR013856">
    <property type="entry name" value="Peptidase_M4_domain"/>
</dbReference>
<reference evidence="11 12" key="2">
    <citation type="submission" date="2018-03" db="EMBL/GenBank/DDBJ databases">
        <title>The ancient ancestry and fast evolution of plastids.</title>
        <authorList>
            <person name="Moore K.R."/>
            <person name="Magnabosco C."/>
            <person name="Momper L."/>
            <person name="Gold D.A."/>
            <person name="Bosak T."/>
            <person name="Fournier G.P."/>
        </authorList>
    </citation>
    <scope>NUCLEOTIDE SEQUENCE [LARGE SCALE GENOMIC DNA]</scope>
    <source>
        <strain evidence="11 12">ULC18</strain>
    </source>
</reference>
<keyword evidence="6 8" id="KW-0482">Metalloprotease</keyword>
<dbReference type="OrthoDB" id="291295at2"/>
<gene>
    <name evidence="11" type="ORF">C7B82_27925</name>
</gene>
<feature type="domain" description="Peptidase M4" evidence="9">
    <location>
        <begin position="88"/>
        <end position="178"/>
    </location>
</feature>
<proteinExistence type="inferred from homology"/>
<evidence type="ECO:0000256" key="3">
    <source>
        <dbReference type="ARBA" id="ARBA00022723"/>
    </source>
</evidence>
<keyword evidence="2 8" id="KW-0645">Protease</keyword>
<dbReference type="GO" id="GO:0005576">
    <property type="term" value="C:extracellular region"/>
    <property type="evidence" value="ECO:0007669"/>
    <property type="project" value="UniProtKB-SubCell"/>
</dbReference>
<keyword evidence="5 8" id="KW-0862">Zinc</keyword>
<dbReference type="Gene3D" id="1.10.390.10">
    <property type="entry name" value="Neutral Protease Domain 2"/>
    <property type="match status" value="1"/>
</dbReference>
<comment type="function">
    <text evidence="8">Extracellular zinc metalloprotease.</text>
</comment>
<evidence type="ECO:0000256" key="7">
    <source>
        <dbReference type="PIRSR" id="PIRSR623612-1"/>
    </source>
</evidence>
<dbReference type="InterPro" id="IPR052759">
    <property type="entry name" value="Metalloprotease_M4"/>
</dbReference>
<evidence type="ECO:0000259" key="9">
    <source>
        <dbReference type="Pfam" id="PF01447"/>
    </source>
</evidence>
<evidence type="ECO:0000259" key="10">
    <source>
        <dbReference type="Pfam" id="PF02868"/>
    </source>
</evidence>
<evidence type="ECO:0000313" key="11">
    <source>
        <dbReference type="EMBL" id="PSB24197.1"/>
    </source>
</evidence>
<dbReference type="AlphaFoldDB" id="A0A2T1DUM8"/>
<keyword evidence="4 8" id="KW-0378">Hydrolase</keyword>
<evidence type="ECO:0000256" key="1">
    <source>
        <dbReference type="ARBA" id="ARBA00009388"/>
    </source>
</evidence>
<feature type="active site" description="Proton donor" evidence="7">
    <location>
        <position position="273"/>
    </location>
</feature>
<dbReference type="GO" id="GO:0046872">
    <property type="term" value="F:metal ion binding"/>
    <property type="evidence" value="ECO:0007669"/>
    <property type="project" value="UniProtKB-UniRule"/>
</dbReference>
<reference evidence="12" key="1">
    <citation type="submission" date="2018-02" db="EMBL/GenBank/DDBJ databases">
        <authorList>
            <person name="Moore K."/>
            <person name="Momper L."/>
        </authorList>
    </citation>
    <scope>NUCLEOTIDE SEQUENCE [LARGE SCALE GENOMIC DNA]</scope>
    <source>
        <strain evidence="12">ULC18</strain>
    </source>
</reference>
<dbReference type="SUPFAM" id="SSF55486">
    <property type="entry name" value="Metalloproteases ('zincins'), catalytic domain"/>
    <property type="match status" value="1"/>
</dbReference>
<keyword evidence="12" id="KW-1185">Reference proteome</keyword>
<protein>
    <recommendedName>
        <fullName evidence="8">Neutral metalloproteinase</fullName>
        <ecNumber evidence="8">3.4.24.-</ecNumber>
    </recommendedName>
</protein>
<comment type="subcellular location">
    <subcellularLocation>
        <location evidence="8">Secreted</location>
    </subcellularLocation>
</comment>
<accession>A0A2T1DUM8</accession>
<keyword evidence="3" id="KW-0479">Metal-binding</keyword>
<evidence type="ECO:0000256" key="8">
    <source>
        <dbReference type="RuleBase" id="RU366073"/>
    </source>
</evidence>
<name>A0A2T1DUM8_9CYAN</name>
<dbReference type="InterPro" id="IPR001570">
    <property type="entry name" value="Peptidase_M4_C_domain"/>
</dbReference>
<dbReference type="GO" id="GO:0006508">
    <property type="term" value="P:proteolysis"/>
    <property type="evidence" value="ECO:0007669"/>
    <property type="project" value="UniProtKB-KW"/>
</dbReference>
<dbReference type="PANTHER" id="PTHR43579">
    <property type="match status" value="1"/>
</dbReference>
<evidence type="ECO:0000256" key="6">
    <source>
        <dbReference type="ARBA" id="ARBA00023049"/>
    </source>
</evidence>
<dbReference type="InterPro" id="IPR023612">
    <property type="entry name" value="Peptidase_M4"/>
</dbReference>
<comment type="caution">
    <text evidence="11">The sequence shown here is derived from an EMBL/GenBank/DDBJ whole genome shotgun (WGS) entry which is preliminary data.</text>
</comment>
<feature type="domain" description="Peptidase M4 C-terminal" evidence="10">
    <location>
        <begin position="182"/>
        <end position="350"/>
    </location>
</feature>
<dbReference type="EMBL" id="PVWK01000151">
    <property type="protein sequence ID" value="PSB24197.1"/>
    <property type="molecule type" value="Genomic_DNA"/>
</dbReference>
<dbReference type="EC" id="3.4.24.-" evidence="8"/>
<comment type="similarity">
    <text evidence="1 8">Belongs to the peptidase M4 family.</text>
</comment>
<dbReference type="Pfam" id="PF01447">
    <property type="entry name" value="Peptidase_M4"/>
    <property type="match status" value="1"/>
</dbReference>
<feature type="active site" evidence="7">
    <location>
        <position position="172"/>
    </location>
</feature>
<keyword evidence="8" id="KW-0964">Secreted</keyword>
<dbReference type="Proteomes" id="UP000239576">
    <property type="component" value="Unassembled WGS sequence"/>
</dbReference>
<dbReference type="PRINTS" id="PR00730">
    <property type="entry name" value="THERMOLYSIN"/>
</dbReference>
<evidence type="ECO:0000256" key="2">
    <source>
        <dbReference type="ARBA" id="ARBA00022670"/>
    </source>
</evidence>